<gene>
    <name evidence="2" type="ORF">SG34_033160</name>
</gene>
<name>A0AAE9Z9J0_9GAMM</name>
<feature type="signal peptide" evidence="1">
    <location>
        <begin position="1"/>
        <end position="22"/>
    </location>
</feature>
<dbReference type="Gene3D" id="2.60.20.10">
    <property type="entry name" value="Crystallins"/>
    <property type="match status" value="1"/>
</dbReference>
<dbReference type="AlphaFoldDB" id="A0AAE9Z9J0"/>
<accession>A0AAE9Z9J0</accession>
<keyword evidence="3" id="KW-1185">Reference proteome</keyword>
<protein>
    <submittedName>
        <fullName evidence="2">Uncharacterized protein</fullName>
    </submittedName>
</protein>
<evidence type="ECO:0000313" key="3">
    <source>
        <dbReference type="Proteomes" id="UP000032352"/>
    </source>
</evidence>
<reference evidence="2 3" key="1">
    <citation type="journal article" date="2015" name="Genome Announc.">
        <title>Draft Genome Sequences of Marine Isolates of Thalassomonas viridans and Thalassomonas actiniarum.</title>
        <authorList>
            <person name="Olonade I."/>
            <person name="van Zyl L.J."/>
            <person name="Trindade M."/>
        </authorList>
    </citation>
    <scope>NUCLEOTIDE SEQUENCE [LARGE SCALE GENOMIC DNA]</scope>
    <source>
        <strain evidence="2 3">XOM25</strain>
    </source>
</reference>
<dbReference type="InterPro" id="IPR011024">
    <property type="entry name" value="G_crystallin-like"/>
</dbReference>
<evidence type="ECO:0000313" key="2">
    <source>
        <dbReference type="EMBL" id="WDE08752.1"/>
    </source>
</evidence>
<evidence type="ECO:0000256" key="1">
    <source>
        <dbReference type="SAM" id="SignalP"/>
    </source>
</evidence>
<reference evidence="2 3" key="2">
    <citation type="journal article" date="2022" name="Mar. Drugs">
        <title>Bioassay-Guided Fractionation Leads to the Detection of Cholic Acid Generated by the Rare Thalassomonas sp.</title>
        <authorList>
            <person name="Pheiffer F."/>
            <person name="Schneider Y.K."/>
            <person name="Hansen E.H."/>
            <person name="Andersen J.H."/>
            <person name="Isaksson J."/>
            <person name="Busche T."/>
            <person name="R C."/>
            <person name="Kalinowski J."/>
            <person name="Zyl L.V."/>
            <person name="Trindade M."/>
        </authorList>
    </citation>
    <scope>NUCLEOTIDE SEQUENCE [LARGE SCALE GENOMIC DNA]</scope>
    <source>
        <strain evidence="2 3">XOM25</strain>
    </source>
</reference>
<feature type="chain" id="PRO_5042199917" evidence="1">
    <location>
        <begin position="23"/>
        <end position="942"/>
    </location>
</feature>
<organism evidence="2 3">
    <name type="scientific">Thalassomonas viridans</name>
    <dbReference type="NCBI Taxonomy" id="137584"/>
    <lineage>
        <taxon>Bacteria</taxon>
        <taxon>Pseudomonadati</taxon>
        <taxon>Pseudomonadota</taxon>
        <taxon>Gammaproteobacteria</taxon>
        <taxon>Alteromonadales</taxon>
        <taxon>Colwelliaceae</taxon>
        <taxon>Thalassomonas</taxon>
    </lineage>
</organism>
<proteinExistence type="predicted"/>
<sequence>MSKNKLLITVLAPMLYGGALNAANAADACVTNEPFTQYPKQGCADAGQTINNPGALSSASTIRIEINGPYKVIARDGDGRQKTITESTFIHNSFNDPWNTSRATYRVEYNDGFEPDTQICLYEHGAIPYGKRVCTENDIANFTSVNFDDLLSYMTLPTGGVVELYTDANYQGDMITIKTTGSIPANFNDSISSLKIKSGLTGVNLANQYFLAPKYDRYDKKRTVLNYGNQILGLSQVKKSDENNQKLSFEKSTGFNSYIISTEAGSVLCNSALPTTDDANCRWAFLSLPEAENQYAIINKSDGKYLSYNTDLTVFYSNALNDNSTWILADDAHVQDVDLEIAKQKERRIQTDYNAPSVPVSKRNQYYGLGGVDDYQLNTFNWNDKNLNIKLYNGDTPGESITENNPLYLNAFGRYPFAANPSDPSAMPESLPSAGWELIKHNLGYYMNNSTISDEFIPQRSYGVPYIMLYNRNTAVIRVLALYDAPASIYNTVKLTLSVINNDNDNQVNYFANINGFTSLSDMGGNSQSTIFPLIANYNRQWVYGDFNISYDPIAPLADSYLNLAISPIANGTTRLTGRITSTSVPVRDADGSYINPDYLTSYFNDTGLDENIGLETFSSFTKLHNEFKDQKDFAEAVYGQKGPSVPADARYALGKTSEALNLASTLPIPIVSDVLGGLGSLFGFANFHQPKPLLGFDLPPQMPTVSVGELALRGEVDFVGYVQSINLTLPGSINSVTSTQVTDMNSPAGVNYNEELGVFSMLSLPSVGIDRYGSYGKEVLKVCNDSCAPTGLYGSFYYTLNPNIDFLPEDIQLYVQLEAHYGESSIVSSNVVKVEDWKSLQIPKGGYPDQNLSYSLKVYLMSANTIESAADTITQISEDSPRLIQVYTYNNLDMVYIHNDGTGSRYFPIGLPITGDIPFTNKPYYVDPYSIRGENNPALAN</sequence>
<dbReference type="KEGG" id="tvd:SG34_033160"/>
<dbReference type="Proteomes" id="UP000032352">
    <property type="component" value="Chromosome pTvir"/>
</dbReference>
<dbReference type="RefSeq" id="WP_044840041.1">
    <property type="nucleotide sequence ID" value="NZ_CP059734.1"/>
</dbReference>
<keyword evidence="1" id="KW-0732">Signal</keyword>
<dbReference type="EMBL" id="CP059734">
    <property type="protein sequence ID" value="WDE08752.1"/>
    <property type="molecule type" value="Genomic_DNA"/>
</dbReference>
<dbReference type="SUPFAM" id="SSF49695">
    <property type="entry name" value="gamma-Crystallin-like"/>
    <property type="match status" value="1"/>
</dbReference>